<dbReference type="STRING" id="380248.SAMN05216251_103439"/>
<feature type="transmembrane region" description="Helical" evidence="1">
    <location>
        <begin position="48"/>
        <end position="70"/>
    </location>
</feature>
<name>A0A1I2BC41_9ACTN</name>
<keyword evidence="1" id="KW-0812">Transmembrane</keyword>
<keyword evidence="3" id="KW-1185">Reference proteome</keyword>
<evidence type="ECO:0008006" key="4">
    <source>
        <dbReference type="Google" id="ProtNLM"/>
    </source>
</evidence>
<sequence length="141" mass="14469">MNASSAAAMALVFTWLGMVLAISFLEAPLKFRAPHVTIAIGLGIGRMVFRALNAVEAAFAVALVVLVVAGDLPGRAVAALIAAMALLLVQLVAVRPLLTRRSDAVLAGEDPPRSRAHYAYIALETAKVAALITAGALLAAG</sequence>
<feature type="transmembrane region" description="Helical" evidence="1">
    <location>
        <begin position="76"/>
        <end position="98"/>
    </location>
</feature>
<keyword evidence="1" id="KW-0472">Membrane</keyword>
<dbReference type="OrthoDB" id="1098954at2"/>
<protein>
    <recommendedName>
        <fullName evidence="4">Transmembrane protein</fullName>
    </recommendedName>
</protein>
<gene>
    <name evidence="2" type="ORF">SAMN05216251_103439</name>
</gene>
<feature type="transmembrane region" description="Helical" evidence="1">
    <location>
        <begin position="6"/>
        <end position="27"/>
    </location>
</feature>
<evidence type="ECO:0000313" key="3">
    <source>
        <dbReference type="Proteomes" id="UP000199323"/>
    </source>
</evidence>
<dbReference type="RefSeq" id="WP_093712623.1">
    <property type="nucleotide sequence ID" value="NZ_FONG01000003.1"/>
</dbReference>
<evidence type="ECO:0000313" key="2">
    <source>
        <dbReference type="EMBL" id="SFE53656.1"/>
    </source>
</evidence>
<feature type="transmembrane region" description="Helical" evidence="1">
    <location>
        <begin position="118"/>
        <end position="140"/>
    </location>
</feature>
<dbReference type="EMBL" id="FONG01000003">
    <property type="protein sequence ID" value="SFE53656.1"/>
    <property type="molecule type" value="Genomic_DNA"/>
</dbReference>
<organism evidence="2 3">
    <name type="scientific">Actinacidiphila alni</name>
    <dbReference type="NCBI Taxonomy" id="380248"/>
    <lineage>
        <taxon>Bacteria</taxon>
        <taxon>Bacillati</taxon>
        <taxon>Actinomycetota</taxon>
        <taxon>Actinomycetes</taxon>
        <taxon>Kitasatosporales</taxon>
        <taxon>Streptomycetaceae</taxon>
        <taxon>Actinacidiphila</taxon>
    </lineage>
</organism>
<evidence type="ECO:0000256" key="1">
    <source>
        <dbReference type="SAM" id="Phobius"/>
    </source>
</evidence>
<proteinExistence type="predicted"/>
<accession>A0A1I2BC41</accession>
<reference evidence="2 3" key="1">
    <citation type="submission" date="2016-10" db="EMBL/GenBank/DDBJ databases">
        <authorList>
            <person name="de Groot N.N."/>
        </authorList>
    </citation>
    <scope>NUCLEOTIDE SEQUENCE [LARGE SCALE GENOMIC DNA]</scope>
    <source>
        <strain evidence="2 3">CGMCC 4.3510</strain>
    </source>
</reference>
<keyword evidence="1" id="KW-1133">Transmembrane helix</keyword>
<dbReference type="Proteomes" id="UP000199323">
    <property type="component" value="Unassembled WGS sequence"/>
</dbReference>
<dbReference type="AlphaFoldDB" id="A0A1I2BC41"/>